<dbReference type="EMBL" id="ML180742">
    <property type="protein sequence ID" value="THU76713.1"/>
    <property type="molecule type" value="Genomic_DNA"/>
</dbReference>
<gene>
    <name evidence="1" type="ORF">K435DRAFT_704153</name>
</gene>
<protein>
    <submittedName>
        <fullName evidence="1">Uncharacterized protein</fullName>
    </submittedName>
</protein>
<dbReference type="AlphaFoldDB" id="A0A4S8KMH5"/>
<sequence>MSVTKKRPRFEFLASHPQHTTHLIKVRSPQQRLVVVPVGPSIPRRDKPEVYERYCRCMLLFFKPWRIPSDLRKPSQSWSAAFEEFKATCPDDKCHLMNNMQLHHECRDSRDD</sequence>
<proteinExistence type="predicted"/>
<dbReference type="Proteomes" id="UP000297245">
    <property type="component" value="Unassembled WGS sequence"/>
</dbReference>
<name>A0A4S8KMH5_DENBC</name>
<reference evidence="1 2" key="1">
    <citation type="journal article" date="2019" name="Nat. Ecol. Evol.">
        <title>Megaphylogeny resolves global patterns of mushroom evolution.</title>
        <authorList>
            <person name="Varga T."/>
            <person name="Krizsan K."/>
            <person name="Foldi C."/>
            <person name="Dima B."/>
            <person name="Sanchez-Garcia M."/>
            <person name="Sanchez-Ramirez S."/>
            <person name="Szollosi G.J."/>
            <person name="Szarkandi J.G."/>
            <person name="Papp V."/>
            <person name="Albert L."/>
            <person name="Andreopoulos W."/>
            <person name="Angelini C."/>
            <person name="Antonin V."/>
            <person name="Barry K.W."/>
            <person name="Bougher N.L."/>
            <person name="Buchanan P."/>
            <person name="Buyck B."/>
            <person name="Bense V."/>
            <person name="Catcheside P."/>
            <person name="Chovatia M."/>
            <person name="Cooper J."/>
            <person name="Damon W."/>
            <person name="Desjardin D."/>
            <person name="Finy P."/>
            <person name="Geml J."/>
            <person name="Haridas S."/>
            <person name="Hughes K."/>
            <person name="Justo A."/>
            <person name="Karasinski D."/>
            <person name="Kautmanova I."/>
            <person name="Kiss B."/>
            <person name="Kocsube S."/>
            <person name="Kotiranta H."/>
            <person name="LaButti K.M."/>
            <person name="Lechner B.E."/>
            <person name="Liimatainen K."/>
            <person name="Lipzen A."/>
            <person name="Lukacs Z."/>
            <person name="Mihaltcheva S."/>
            <person name="Morgado L.N."/>
            <person name="Niskanen T."/>
            <person name="Noordeloos M.E."/>
            <person name="Ohm R.A."/>
            <person name="Ortiz-Santana B."/>
            <person name="Ovrebo C."/>
            <person name="Racz N."/>
            <person name="Riley R."/>
            <person name="Savchenko A."/>
            <person name="Shiryaev A."/>
            <person name="Soop K."/>
            <person name="Spirin V."/>
            <person name="Szebenyi C."/>
            <person name="Tomsovsky M."/>
            <person name="Tulloss R.E."/>
            <person name="Uehling J."/>
            <person name="Grigoriev I.V."/>
            <person name="Vagvolgyi C."/>
            <person name="Papp T."/>
            <person name="Martin F.M."/>
            <person name="Miettinen O."/>
            <person name="Hibbett D.S."/>
            <person name="Nagy L.G."/>
        </authorList>
    </citation>
    <scope>NUCLEOTIDE SEQUENCE [LARGE SCALE GENOMIC DNA]</scope>
    <source>
        <strain evidence="1 2">CBS 962.96</strain>
    </source>
</reference>
<evidence type="ECO:0000313" key="2">
    <source>
        <dbReference type="Proteomes" id="UP000297245"/>
    </source>
</evidence>
<keyword evidence="2" id="KW-1185">Reference proteome</keyword>
<dbReference type="OrthoDB" id="3050185at2759"/>
<feature type="non-terminal residue" evidence="1">
    <location>
        <position position="112"/>
    </location>
</feature>
<evidence type="ECO:0000313" key="1">
    <source>
        <dbReference type="EMBL" id="THU76713.1"/>
    </source>
</evidence>
<organism evidence="1 2">
    <name type="scientific">Dendrothele bispora (strain CBS 962.96)</name>
    <dbReference type="NCBI Taxonomy" id="1314807"/>
    <lineage>
        <taxon>Eukaryota</taxon>
        <taxon>Fungi</taxon>
        <taxon>Dikarya</taxon>
        <taxon>Basidiomycota</taxon>
        <taxon>Agaricomycotina</taxon>
        <taxon>Agaricomycetes</taxon>
        <taxon>Agaricomycetidae</taxon>
        <taxon>Agaricales</taxon>
        <taxon>Agaricales incertae sedis</taxon>
        <taxon>Dendrothele</taxon>
    </lineage>
</organism>
<accession>A0A4S8KMH5</accession>